<evidence type="ECO:0000256" key="6">
    <source>
        <dbReference type="ARBA" id="ARBA00023037"/>
    </source>
</evidence>
<dbReference type="PANTHER" id="PTHR23220">
    <property type="entry name" value="INTEGRIN ALPHA"/>
    <property type="match status" value="1"/>
</dbReference>
<dbReference type="InterPro" id="IPR013519">
    <property type="entry name" value="Int_alpha_beta-p"/>
</dbReference>
<dbReference type="EMBL" id="CAUEEQ010006468">
    <property type="protein sequence ID" value="CAJ0930104.1"/>
    <property type="molecule type" value="Genomic_DNA"/>
</dbReference>
<dbReference type="Gene3D" id="2.60.40.1460">
    <property type="entry name" value="Integrin domains. Chain A, domain 2"/>
    <property type="match status" value="1"/>
</dbReference>
<dbReference type="Proteomes" id="UP001176940">
    <property type="component" value="Unassembled WGS sequence"/>
</dbReference>
<dbReference type="SMART" id="SM00191">
    <property type="entry name" value="Int_alpha"/>
    <property type="match status" value="1"/>
</dbReference>
<keyword evidence="7" id="KW-0472">Membrane</keyword>
<evidence type="ECO:0000256" key="11">
    <source>
        <dbReference type="RuleBase" id="RU003762"/>
    </source>
</evidence>
<dbReference type="SUPFAM" id="SSF69318">
    <property type="entry name" value="Integrin alpha N-terminal domain"/>
    <property type="match status" value="1"/>
</dbReference>
<evidence type="ECO:0000256" key="1">
    <source>
        <dbReference type="ARBA" id="ARBA00004479"/>
    </source>
</evidence>
<accession>A0ABN9L2V1</accession>
<evidence type="ECO:0000313" key="14">
    <source>
        <dbReference type="Proteomes" id="UP001176940"/>
    </source>
</evidence>
<keyword evidence="4" id="KW-0677">Repeat</keyword>
<reference evidence="13" key="1">
    <citation type="submission" date="2023-07" db="EMBL/GenBank/DDBJ databases">
        <authorList>
            <person name="Stuckert A."/>
        </authorList>
    </citation>
    <scope>NUCLEOTIDE SEQUENCE</scope>
</reference>
<evidence type="ECO:0000256" key="9">
    <source>
        <dbReference type="ARBA" id="ARBA00023180"/>
    </source>
</evidence>
<dbReference type="InterPro" id="IPR000413">
    <property type="entry name" value="Integrin_alpha"/>
</dbReference>
<dbReference type="PRINTS" id="PR01185">
    <property type="entry name" value="INTEGRINA"/>
</dbReference>
<dbReference type="PANTHER" id="PTHR23220:SF78">
    <property type="entry name" value="INTEGRIN ALPHA-4"/>
    <property type="match status" value="1"/>
</dbReference>
<comment type="subcellular location">
    <subcellularLocation>
        <location evidence="1 11">Membrane</location>
        <topology evidence="1 11">Single-pass type I membrane protein</topology>
    </subcellularLocation>
</comment>
<dbReference type="InterPro" id="IPR013649">
    <property type="entry name" value="Integrin_alpha_Ig-like_1"/>
</dbReference>
<sequence length="250" mass="27577">MNGAIYIYNGREKGITPSFTQEALLPTDFLLARGNHNIYYGGTDCNLHVMVFLQRIRGQKFGYSLSTFGQSISTGLDADGNGYQDLAVGAFLSDSAVLLRTIPVIALDASLKLPSSVNRTRYECVEQGHPAVCMNVTICFRYQGKGVPGHIVLHYNISSDIKRKKGTPARFYFSSNGTAEVYSGRIDLGQKSESCRTHQAFMRSQEYIAVSRDNDVAVSQDRYVIISQDRNAWTGHRSIGRSGKGAGRKT</sequence>
<evidence type="ECO:0000313" key="13">
    <source>
        <dbReference type="EMBL" id="CAJ0930104.1"/>
    </source>
</evidence>
<evidence type="ECO:0000256" key="8">
    <source>
        <dbReference type="ARBA" id="ARBA00023170"/>
    </source>
</evidence>
<evidence type="ECO:0000256" key="10">
    <source>
        <dbReference type="PROSITE-ProRule" id="PRU00803"/>
    </source>
</evidence>
<dbReference type="InterPro" id="IPR028994">
    <property type="entry name" value="Integrin_alpha_N"/>
</dbReference>
<gene>
    <name evidence="13" type="ORF">RIMI_LOCUS4113480</name>
</gene>
<keyword evidence="6 11" id="KW-0401">Integrin</keyword>
<keyword evidence="14" id="KW-1185">Reference proteome</keyword>
<keyword evidence="9" id="KW-0325">Glycoprotein</keyword>
<comment type="caution">
    <text evidence="13">The sequence shown here is derived from an EMBL/GenBank/DDBJ whole genome shotgun (WGS) entry which is preliminary data.</text>
</comment>
<dbReference type="Pfam" id="PF01839">
    <property type="entry name" value="FG-GAP"/>
    <property type="match status" value="1"/>
</dbReference>
<feature type="domain" description="Integrin alpha first immunoglubulin-like" evidence="12">
    <location>
        <begin position="103"/>
        <end position="204"/>
    </location>
</feature>
<feature type="repeat" description="FG-GAP" evidence="10">
    <location>
        <begin position="54"/>
        <end position="116"/>
    </location>
</feature>
<keyword evidence="5 11" id="KW-0130">Cell adhesion</keyword>
<evidence type="ECO:0000256" key="5">
    <source>
        <dbReference type="ARBA" id="ARBA00022889"/>
    </source>
</evidence>
<dbReference type="InterPro" id="IPR032695">
    <property type="entry name" value="Integrin_dom_sf"/>
</dbReference>
<evidence type="ECO:0000256" key="3">
    <source>
        <dbReference type="ARBA" id="ARBA00022729"/>
    </source>
</evidence>
<protein>
    <recommendedName>
        <fullName evidence="12">Integrin alpha first immunoglubulin-like domain-containing protein</fullName>
    </recommendedName>
</protein>
<dbReference type="PROSITE" id="PS51470">
    <property type="entry name" value="FG_GAP"/>
    <property type="match status" value="1"/>
</dbReference>
<organism evidence="13 14">
    <name type="scientific">Ranitomeya imitator</name>
    <name type="common">mimic poison frog</name>
    <dbReference type="NCBI Taxonomy" id="111125"/>
    <lineage>
        <taxon>Eukaryota</taxon>
        <taxon>Metazoa</taxon>
        <taxon>Chordata</taxon>
        <taxon>Craniata</taxon>
        <taxon>Vertebrata</taxon>
        <taxon>Euteleostomi</taxon>
        <taxon>Amphibia</taxon>
        <taxon>Batrachia</taxon>
        <taxon>Anura</taxon>
        <taxon>Neobatrachia</taxon>
        <taxon>Hyloidea</taxon>
        <taxon>Dendrobatidae</taxon>
        <taxon>Dendrobatinae</taxon>
        <taxon>Ranitomeya</taxon>
    </lineage>
</organism>
<evidence type="ECO:0000256" key="7">
    <source>
        <dbReference type="ARBA" id="ARBA00023136"/>
    </source>
</evidence>
<dbReference type="Pfam" id="PF08441">
    <property type="entry name" value="Integrin_A_Ig_1"/>
    <property type="match status" value="1"/>
</dbReference>
<keyword evidence="8 11" id="KW-0675">Receptor</keyword>
<name>A0ABN9L2V1_9NEOB</name>
<evidence type="ECO:0000259" key="12">
    <source>
        <dbReference type="Pfam" id="PF08441"/>
    </source>
</evidence>
<dbReference type="SUPFAM" id="SSF69179">
    <property type="entry name" value="Integrin domains"/>
    <property type="match status" value="1"/>
</dbReference>
<proteinExistence type="inferred from homology"/>
<dbReference type="Gene3D" id="2.130.10.130">
    <property type="entry name" value="Integrin alpha, N-terminal"/>
    <property type="match status" value="1"/>
</dbReference>
<comment type="similarity">
    <text evidence="2 11">Belongs to the integrin alpha chain family.</text>
</comment>
<dbReference type="InterPro" id="IPR013517">
    <property type="entry name" value="FG-GAP"/>
</dbReference>
<evidence type="ECO:0000256" key="2">
    <source>
        <dbReference type="ARBA" id="ARBA00008054"/>
    </source>
</evidence>
<keyword evidence="3" id="KW-0732">Signal</keyword>
<evidence type="ECO:0000256" key="4">
    <source>
        <dbReference type="ARBA" id="ARBA00022737"/>
    </source>
</evidence>